<keyword evidence="3" id="KW-1185">Reference proteome</keyword>
<dbReference type="Proteomes" id="UP000815677">
    <property type="component" value="Unassembled WGS sequence"/>
</dbReference>
<sequence length="185" mass="20691">MNRTTKRSGGKSIHHIGKGIHGGRTRGRGRGGERIILTRGQVVEKSARAAAEATRREEQWELANPQQALPSGAGGEPGELDDGPDPWVDEIDMDDVYAAVRDEQETEARDQIADTCFRKDARDRGDRVQKVVNGFRRLRESMTTPHLDWRADPNTCDSPWAQVWTPPEDSEDPLKVHVVDIFGEL</sequence>
<reference evidence="2" key="1">
    <citation type="submission" date="2014-09" db="EMBL/GenBank/DDBJ databases">
        <title>Genome sequence of the luminous mushroom Mycena chlorophos for searching fungal bioluminescence genes.</title>
        <authorList>
            <person name="Tanaka Y."/>
            <person name="Kasuga D."/>
            <person name="Oba Y."/>
            <person name="Hase S."/>
            <person name="Sato K."/>
            <person name="Oba Y."/>
            <person name="Sakakibara Y."/>
        </authorList>
    </citation>
    <scope>NUCLEOTIDE SEQUENCE</scope>
</reference>
<accession>A0ABQ0LPS0</accession>
<dbReference type="EMBL" id="DF848070">
    <property type="protein sequence ID" value="GAT53022.1"/>
    <property type="molecule type" value="Genomic_DNA"/>
</dbReference>
<organism evidence="2 3">
    <name type="scientific">Mycena chlorophos</name>
    <name type="common">Agaric fungus</name>
    <name type="synonym">Agaricus chlorophos</name>
    <dbReference type="NCBI Taxonomy" id="658473"/>
    <lineage>
        <taxon>Eukaryota</taxon>
        <taxon>Fungi</taxon>
        <taxon>Dikarya</taxon>
        <taxon>Basidiomycota</taxon>
        <taxon>Agaricomycotina</taxon>
        <taxon>Agaricomycetes</taxon>
        <taxon>Agaricomycetidae</taxon>
        <taxon>Agaricales</taxon>
        <taxon>Marasmiineae</taxon>
        <taxon>Mycenaceae</taxon>
        <taxon>Mycena</taxon>
    </lineage>
</organism>
<evidence type="ECO:0000256" key="1">
    <source>
        <dbReference type="SAM" id="MobiDB-lite"/>
    </source>
</evidence>
<feature type="compositionally biased region" description="Basic residues" evidence="1">
    <location>
        <begin position="1"/>
        <end position="29"/>
    </location>
</feature>
<name>A0ABQ0LPS0_MYCCL</name>
<protein>
    <submittedName>
        <fullName evidence="2">Uncharacterized protein</fullName>
    </submittedName>
</protein>
<evidence type="ECO:0000313" key="3">
    <source>
        <dbReference type="Proteomes" id="UP000815677"/>
    </source>
</evidence>
<gene>
    <name evidence="2" type="ORF">MCHLO_10027</name>
</gene>
<proteinExistence type="predicted"/>
<evidence type="ECO:0000313" key="2">
    <source>
        <dbReference type="EMBL" id="GAT53022.1"/>
    </source>
</evidence>
<feature type="region of interest" description="Disordered" evidence="1">
    <location>
        <begin position="1"/>
        <end position="85"/>
    </location>
</feature>